<protein>
    <recommendedName>
        <fullName evidence="3">Kazal-like domain-containing protein</fullName>
    </recommendedName>
</protein>
<dbReference type="Proteomes" id="UP000007798">
    <property type="component" value="Unassembled WGS sequence"/>
</dbReference>
<dbReference type="FunFam" id="3.30.60.30:FF:000054">
    <property type="entry name" value="Agrin"/>
    <property type="match status" value="1"/>
</dbReference>
<dbReference type="eggNOG" id="KOG3649">
    <property type="taxonomic scope" value="Eukaryota"/>
</dbReference>
<feature type="domain" description="Kazal-like" evidence="3">
    <location>
        <begin position="262"/>
        <end position="315"/>
    </location>
</feature>
<dbReference type="Pfam" id="PF07648">
    <property type="entry name" value="Kazal_2"/>
    <property type="match status" value="8"/>
</dbReference>
<feature type="domain" description="Kazal-like" evidence="3">
    <location>
        <begin position="317"/>
        <end position="369"/>
    </location>
</feature>
<feature type="compositionally biased region" description="Low complexity" evidence="2">
    <location>
        <begin position="50"/>
        <end position="60"/>
    </location>
</feature>
<evidence type="ECO:0000313" key="4">
    <source>
        <dbReference type="EMBL" id="EDW79927.2"/>
    </source>
</evidence>
<evidence type="ECO:0000256" key="1">
    <source>
        <dbReference type="ARBA" id="ARBA00023157"/>
    </source>
</evidence>
<feature type="domain" description="Kazal-like" evidence="3">
    <location>
        <begin position="652"/>
        <end position="704"/>
    </location>
</feature>
<feature type="compositionally biased region" description="Low complexity" evidence="2">
    <location>
        <begin position="197"/>
        <end position="210"/>
    </location>
</feature>
<dbReference type="Pfam" id="PF00050">
    <property type="entry name" value="Kazal_1"/>
    <property type="match status" value="1"/>
</dbReference>
<feature type="region of interest" description="Disordered" evidence="2">
    <location>
        <begin position="181"/>
        <end position="211"/>
    </location>
</feature>
<dbReference type="FunFam" id="3.30.60.30:FF:000045">
    <property type="entry name" value="Serine protease inhibitor dipetalogastin"/>
    <property type="match status" value="1"/>
</dbReference>
<dbReference type="EMBL" id="CH964154">
    <property type="protein sequence ID" value="EDW79927.2"/>
    <property type="molecule type" value="Genomic_DNA"/>
</dbReference>
<accession>B4N6D8</accession>
<dbReference type="InParanoid" id="B4N6D8"/>
<dbReference type="FunFam" id="3.30.60.30:FF:000042">
    <property type="entry name" value="Serine protease inhibitor dipetalogastin"/>
    <property type="match status" value="1"/>
</dbReference>
<reference evidence="4 5" key="1">
    <citation type="journal article" date="2007" name="Nature">
        <title>Evolution of genes and genomes on the Drosophila phylogeny.</title>
        <authorList>
            <consortium name="Drosophila 12 Genomes Consortium"/>
            <person name="Clark A.G."/>
            <person name="Eisen M.B."/>
            <person name="Smith D.R."/>
            <person name="Bergman C.M."/>
            <person name="Oliver B."/>
            <person name="Markow T.A."/>
            <person name="Kaufman T.C."/>
            <person name="Kellis M."/>
            <person name="Gelbart W."/>
            <person name="Iyer V.N."/>
            <person name="Pollard D.A."/>
            <person name="Sackton T.B."/>
            <person name="Larracuente A.M."/>
            <person name="Singh N.D."/>
            <person name="Abad J.P."/>
            <person name="Abt D.N."/>
            <person name="Adryan B."/>
            <person name="Aguade M."/>
            <person name="Akashi H."/>
            <person name="Anderson W.W."/>
            <person name="Aquadro C.F."/>
            <person name="Ardell D.H."/>
            <person name="Arguello R."/>
            <person name="Artieri C.G."/>
            <person name="Barbash D.A."/>
            <person name="Barker D."/>
            <person name="Barsanti P."/>
            <person name="Batterham P."/>
            <person name="Batzoglou S."/>
            <person name="Begun D."/>
            <person name="Bhutkar A."/>
            <person name="Blanco E."/>
            <person name="Bosak S.A."/>
            <person name="Bradley R.K."/>
            <person name="Brand A.D."/>
            <person name="Brent M.R."/>
            <person name="Brooks A.N."/>
            <person name="Brown R.H."/>
            <person name="Butlin R.K."/>
            <person name="Caggese C."/>
            <person name="Calvi B.R."/>
            <person name="Bernardo de Carvalho A."/>
            <person name="Caspi A."/>
            <person name="Castrezana S."/>
            <person name="Celniker S.E."/>
            <person name="Chang J.L."/>
            <person name="Chapple C."/>
            <person name="Chatterji S."/>
            <person name="Chinwalla A."/>
            <person name="Civetta A."/>
            <person name="Clifton S.W."/>
            <person name="Comeron J.M."/>
            <person name="Costello J.C."/>
            <person name="Coyne J.A."/>
            <person name="Daub J."/>
            <person name="David R.G."/>
            <person name="Delcher A.L."/>
            <person name="Delehaunty K."/>
            <person name="Do C.B."/>
            <person name="Ebling H."/>
            <person name="Edwards K."/>
            <person name="Eickbush T."/>
            <person name="Evans J.D."/>
            <person name="Filipski A."/>
            <person name="Findeiss S."/>
            <person name="Freyhult E."/>
            <person name="Fulton L."/>
            <person name="Fulton R."/>
            <person name="Garcia A.C."/>
            <person name="Gardiner A."/>
            <person name="Garfield D.A."/>
            <person name="Garvin B.E."/>
            <person name="Gibson G."/>
            <person name="Gilbert D."/>
            <person name="Gnerre S."/>
            <person name="Godfrey J."/>
            <person name="Good R."/>
            <person name="Gotea V."/>
            <person name="Gravely B."/>
            <person name="Greenberg A.J."/>
            <person name="Griffiths-Jones S."/>
            <person name="Gross S."/>
            <person name="Guigo R."/>
            <person name="Gustafson E.A."/>
            <person name="Haerty W."/>
            <person name="Hahn M.W."/>
            <person name="Halligan D.L."/>
            <person name="Halpern A.L."/>
            <person name="Halter G.M."/>
            <person name="Han M.V."/>
            <person name="Heger A."/>
            <person name="Hillier L."/>
            <person name="Hinrichs A.S."/>
            <person name="Holmes I."/>
            <person name="Hoskins R.A."/>
            <person name="Hubisz M.J."/>
            <person name="Hultmark D."/>
            <person name="Huntley M.A."/>
            <person name="Jaffe D.B."/>
            <person name="Jagadeeshan S."/>
            <person name="Jeck W.R."/>
            <person name="Johnson J."/>
            <person name="Jones C.D."/>
            <person name="Jordan W.C."/>
            <person name="Karpen G.H."/>
            <person name="Kataoka E."/>
            <person name="Keightley P.D."/>
            <person name="Kheradpour P."/>
            <person name="Kirkness E.F."/>
            <person name="Koerich L.B."/>
            <person name="Kristiansen K."/>
            <person name="Kudrna D."/>
            <person name="Kulathinal R.J."/>
            <person name="Kumar S."/>
            <person name="Kwok R."/>
            <person name="Lander E."/>
            <person name="Langley C.H."/>
            <person name="Lapoint R."/>
            <person name="Lazzaro B.P."/>
            <person name="Lee S.J."/>
            <person name="Levesque L."/>
            <person name="Li R."/>
            <person name="Lin C.F."/>
            <person name="Lin M.F."/>
            <person name="Lindblad-Toh K."/>
            <person name="Llopart A."/>
            <person name="Long M."/>
            <person name="Low L."/>
            <person name="Lozovsky E."/>
            <person name="Lu J."/>
            <person name="Luo M."/>
            <person name="Machado C.A."/>
            <person name="Makalowski W."/>
            <person name="Marzo M."/>
            <person name="Matsuda M."/>
            <person name="Matzkin L."/>
            <person name="McAllister B."/>
            <person name="McBride C.S."/>
            <person name="McKernan B."/>
            <person name="McKernan K."/>
            <person name="Mendez-Lago M."/>
            <person name="Minx P."/>
            <person name="Mollenhauer M.U."/>
            <person name="Montooth K."/>
            <person name="Mount S.M."/>
            <person name="Mu X."/>
            <person name="Myers E."/>
            <person name="Negre B."/>
            <person name="Newfeld S."/>
            <person name="Nielsen R."/>
            <person name="Noor M.A."/>
            <person name="O'Grady P."/>
            <person name="Pachter L."/>
            <person name="Papaceit M."/>
            <person name="Parisi M.J."/>
            <person name="Parisi M."/>
            <person name="Parts L."/>
            <person name="Pedersen J.S."/>
            <person name="Pesole G."/>
            <person name="Phillippy A.M."/>
            <person name="Ponting C.P."/>
            <person name="Pop M."/>
            <person name="Porcelli D."/>
            <person name="Powell J.R."/>
            <person name="Prohaska S."/>
            <person name="Pruitt K."/>
            <person name="Puig M."/>
            <person name="Quesneville H."/>
            <person name="Ram K.R."/>
            <person name="Rand D."/>
            <person name="Rasmussen M.D."/>
            <person name="Reed L.K."/>
            <person name="Reenan R."/>
            <person name="Reily A."/>
            <person name="Remington K.A."/>
            <person name="Rieger T.T."/>
            <person name="Ritchie M.G."/>
            <person name="Robin C."/>
            <person name="Rogers Y.H."/>
            <person name="Rohde C."/>
            <person name="Rozas J."/>
            <person name="Rubenfield M.J."/>
            <person name="Ruiz A."/>
            <person name="Russo S."/>
            <person name="Salzberg S.L."/>
            <person name="Sanchez-Gracia A."/>
            <person name="Saranga D.J."/>
            <person name="Sato H."/>
            <person name="Schaeffer S.W."/>
            <person name="Schatz M.C."/>
            <person name="Schlenke T."/>
            <person name="Schwartz R."/>
            <person name="Segarra C."/>
            <person name="Singh R.S."/>
            <person name="Sirot L."/>
            <person name="Sirota M."/>
            <person name="Sisneros N.B."/>
            <person name="Smith C.D."/>
            <person name="Smith T.F."/>
            <person name="Spieth J."/>
            <person name="Stage D.E."/>
            <person name="Stark A."/>
            <person name="Stephan W."/>
            <person name="Strausberg R.L."/>
            <person name="Strempel S."/>
            <person name="Sturgill D."/>
            <person name="Sutton G."/>
            <person name="Sutton G.G."/>
            <person name="Tao W."/>
            <person name="Teichmann S."/>
            <person name="Tobari Y.N."/>
            <person name="Tomimura Y."/>
            <person name="Tsolas J.M."/>
            <person name="Valente V.L."/>
            <person name="Venter E."/>
            <person name="Venter J.C."/>
            <person name="Vicario S."/>
            <person name="Vieira F.G."/>
            <person name="Vilella A.J."/>
            <person name="Villasante A."/>
            <person name="Walenz B."/>
            <person name="Wang J."/>
            <person name="Wasserman M."/>
            <person name="Watts T."/>
            <person name="Wilson D."/>
            <person name="Wilson R.K."/>
            <person name="Wing R.A."/>
            <person name="Wolfner M.F."/>
            <person name="Wong A."/>
            <person name="Wong G.K."/>
            <person name="Wu C.I."/>
            <person name="Wu G."/>
            <person name="Yamamoto D."/>
            <person name="Yang H.P."/>
            <person name="Yang S.P."/>
            <person name="Yorke J.A."/>
            <person name="Yoshida K."/>
            <person name="Zdobnov E."/>
            <person name="Zhang P."/>
            <person name="Zhang Y."/>
            <person name="Zimin A.V."/>
            <person name="Baldwin J."/>
            <person name="Abdouelleil A."/>
            <person name="Abdulkadir J."/>
            <person name="Abebe A."/>
            <person name="Abera B."/>
            <person name="Abreu J."/>
            <person name="Acer S.C."/>
            <person name="Aftuck L."/>
            <person name="Alexander A."/>
            <person name="An P."/>
            <person name="Anderson E."/>
            <person name="Anderson S."/>
            <person name="Arachi H."/>
            <person name="Azer M."/>
            <person name="Bachantsang P."/>
            <person name="Barry A."/>
            <person name="Bayul T."/>
            <person name="Berlin A."/>
            <person name="Bessette D."/>
            <person name="Bloom T."/>
            <person name="Blye J."/>
            <person name="Boguslavskiy L."/>
            <person name="Bonnet C."/>
            <person name="Boukhgalter B."/>
            <person name="Bourzgui I."/>
            <person name="Brown A."/>
            <person name="Cahill P."/>
            <person name="Channer S."/>
            <person name="Cheshatsang Y."/>
            <person name="Chuda L."/>
            <person name="Citroen M."/>
            <person name="Collymore A."/>
            <person name="Cooke P."/>
            <person name="Costello M."/>
            <person name="D'Aco K."/>
            <person name="Daza R."/>
            <person name="De Haan G."/>
            <person name="DeGray S."/>
            <person name="DeMaso C."/>
            <person name="Dhargay N."/>
            <person name="Dooley K."/>
            <person name="Dooley E."/>
            <person name="Doricent M."/>
            <person name="Dorje P."/>
            <person name="Dorjee K."/>
            <person name="Dupes A."/>
            <person name="Elong R."/>
            <person name="Falk J."/>
            <person name="Farina A."/>
            <person name="Faro S."/>
            <person name="Ferguson D."/>
            <person name="Fisher S."/>
            <person name="Foley C.D."/>
            <person name="Franke A."/>
            <person name="Friedrich D."/>
            <person name="Gadbois L."/>
            <person name="Gearin G."/>
            <person name="Gearin C.R."/>
            <person name="Giannoukos G."/>
            <person name="Goode T."/>
            <person name="Graham J."/>
            <person name="Grandbois E."/>
            <person name="Grewal S."/>
            <person name="Gyaltsen K."/>
            <person name="Hafez N."/>
            <person name="Hagos B."/>
            <person name="Hall J."/>
            <person name="Henson C."/>
            <person name="Hollinger A."/>
            <person name="Honan T."/>
            <person name="Huard M.D."/>
            <person name="Hughes L."/>
            <person name="Hurhula B."/>
            <person name="Husby M.E."/>
            <person name="Kamat A."/>
            <person name="Kanga B."/>
            <person name="Kashin S."/>
            <person name="Khazanovich D."/>
            <person name="Kisner P."/>
            <person name="Lance K."/>
            <person name="Lara M."/>
            <person name="Lee W."/>
            <person name="Lennon N."/>
            <person name="Letendre F."/>
            <person name="LeVine R."/>
            <person name="Lipovsky A."/>
            <person name="Liu X."/>
            <person name="Liu J."/>
            <person name="Liu S."/>
            <person name="Lokyitsang T."/>
            <person name="Lokyitsang Y."/>
            <person name="Lubonja R."/>
            <person name="Lui A."/>
            <person name="MacDonald P."/>
            <person name="Magnisalis V."/>
            <person name="Maru K."/>
            <person name="Matthews C."/>
            <person name="McCusker W."/>
            <person name="McDonough S."/>
            <person name="Mehta T."/>
            <person name="Meldrim J."/>
            <person name="Meneus L."/>
            <person name="Mihai O."/>
            <person name="Mihalev A."/>
            <person name="Mihova T."/>
            <person name="Mittelman R."/>
            <person name="Mlenga V."/>
            <person name="Montmayeur A."/>
            <person name="Mulrain L."/>
            <person name="Navidi A."/>
            <person name="Naylor J."/>
            <person name="Negash T."/>
            <person name="Nguyen T."/>
            <person name="Nguyen N."/>
            <person name="Nicol R."/>
            <person name="Norbu C."/>
            <person name="Norbu N."/>
            <person name="Novod N."/>
            <person name="O'Neill B."/>
            <person name="Osman S."/>
            <person name="Markiewicz E."/>
            <person name="Oyono O.L."/>
            <person name="Patti C."/>
            <person name="Phunkhang P."/>
            <person name="Pierre F."/>
            <person name="Priest M."/>
            <person name="Raghuraman S."/>
            <person name="Rege F."/>
            <person name="Reyes R."/>
            <person name="Rise C."/>
            <person name="Rogov P."/>
            <person name="Ross K."/>
            <person name="Ryan E."/>
            <person name="Settipalli S."/>
            <person name="Shea T."/>
            <person name="Sherpa N."/>
            <person name="Shi L."/>
            <person name="Shih D."/>
            <person name="Sparrow T."/>
            <person name="Spaulding J."/>
            <person name="Stalker J."/>
            <person name="Stange-Thomann N."/>
            <person name="Stavropoulos S."/>
            <person name="Stone C."/>
            <person name="Strader C."/>
            <person name="Tesfaye S."/>
            <person name="Thomson T."/>
            <person name="Thoulutsang Y."/>
            <person name="Thoulutsang D."/>
            <person name="Topham K."/>
            <person name="Topping I."/>
            <person name="Tsamla T."/>
            <person name="Vassiliev H."/>
            <person name="Vo A."/>
            <person name="Wangchuk T."/>
            <person name="Wangdi T."/>
            <person name="Weiand M."/>
            <person name="Wilkinson J."/>
            <person name="Wilson A."/>
            <person name="Yadav S."/>
            <person name="Young G."/>
            <person name="Yu Q."/>
            <person name="Zembek L."/>
            <person name="Zhong D."/>
            <person name="Zimmer A."/>
            <person name="Zwirko Z."/>
            <person name="Jaffe D.B."/>
            <person name="Alvarez P."/>
            <person name="Brockman W."/>
            <person name="Butler J."/>
            <person name="Chin C."/>
            <person name="Gnerre S."/>
            <person name="Grabherr M."/>
            <person name="Kleber M."/>
            <person name="Mauceli E."/>
            <person name="MacCallum I."/>
        </authorList>
    </citation>
    <scope>NUCLEOTIDE SEQUENCE [LARGE SCALE GENOMIC DNA]</scope>
    <source>
        <strain evidence="5">Tucson 14030-0811.24</strain>
    </source>
</reference>
<proteinExistence type="predicted"/>
<dbReference type="FunFam" id="3.30.60.30:FF:000044">
    <property type="entry name" value="Serine protease inhibitor dipetalogastin"/>
    <property type="match status" value="1"/>
</dbReference>
<dbReference type="OrthoDB" id="6614329at2759"/>
<dbReference type="FunFam" id="3.30.60.30:FF:000066">
    <property type="entry name" value="Blast:Agrin"/>
    <property type="match status" value="1"/>
</dbReference>
<dbReference type="SMART" id="SM00280">
    <property type="entry name" value="KAZAL"/>
    <property type="match status" value="9"/>
</dbReference>
<dbReference type="InterPro" id="IPR036058">
    <property type="entry name" value="Kazal_dom_sf"/>
</dbReference>
<keyword evidence="1" id="KW-1015">Disulfide bond</keyword>
<feature type="region of interest" description="Disordered" evidence="2">
    <location>
        <begin position="49"/>
        <end position="84"/>
    </location>
</feature>
<keyword evidence="5" id="KW-1185">Reference proteome</keyword>
<dbReference type="CDD" id="cd00104">
    <property type="entry name" value="KAZAL_FS"/>
    <property type="match status" value="7"/>
</dbReference>
<dbReference type="AlphaFoldDB" id="B4N6D8"/>
<dbReference type="InterPro" id="IPR002350">
    <property type="entry name" value="Kazal_dom"/>
</dbReference>
<evidence type="ECO:0000256" key="2">
    <source>
        <dbReference type="SAM" id="MobiDB-lite"/>
    </source>
</evidence>
<evidence type="ECO:0000313" key="5">
    <source>
        <dbReference type="Proteomes" id="UP000007798"/>
    </source>
</evidence>
<dbReference type="InterPro" id="IPR050653">
    <property type="entry name" value="Prot_Inhib_GrowthFact_Antg"/>
</dbReference>
<dbReference type="PANTHER" id="PTHR10913:SF79">
    <property type="entry name" value="GH09510P"/>
    <property type="match status" value="1"/>
</dbReference>
<dbReference type="PROSITE" id="PS51465">
    <property type="entry name" value="KAZAL_2"/>
    <property type="match status" value="7"/>
</dbReference>
<dbReference type="Gene3D" id="3.30.60.30">
    <property type="match status" value="9"/>
</dbReference>
<dbReference type="FunFam" id="3.30.60.30:FF:000035">
    <property type="entry name" value="Serine protease inhibitor dipetalogastin"/>
    <property type="match status" value="1"/>
</dbReference>
<feature type="domain" description="Kazal-like" evidence="3">
    <location>
        <begin position="549"/>
        <end position="602"/>
    </location>
</feature>
<dbReference type="PANTHER" id="PTHR10913">
    <property type="entry name" value="FOLLISTATIN-RELATED"/>
    <property type="match status" value="1"/>
</dbReference>
<feature type="domain" description="Kazal-like" evidence="3">
    <location>
        <begin position="426"/>
        <end position="484"/>
    </location>
</feature>
<dbReference type="GO" id="GO:0005576">
    <property type="term" value="C:extracellular region"/>
    <property type="evidence" value="ECO:0007669"/>
    <property type="project" value="TreeGrafter"/>
</dbReference>
<dbReference type="GO" id="GO:0030154">
    <property type="term" value="P:cell differentiation"/>
    <property type="evidence" value="ECO:0007669"/>
    <property type="project" value="TreeGrafter"/>
</dbReference>
<dbReference type="SUPFAM" id="SSF100895">
    <property type="entry name" value="Kazal-type serine protease inhibitors"/>
    <property type="match status" value="9"/>
</dbReference>
<feature type="domain" description="Kazal-like" evidence="3">
    <location>
        <begin position="490"/>
        <end position="547"/>
    </location>
</feature>
<gene>
    <name evidence="4" type="primary">Dwil\GK17753</name>
    <name evidence="4" type="ORF">Dwil_GK17753</name>
</gene>
<evidence type="ECO:0000259" key="3">
    <source>
        <dbReference type="PROSITE" id="PS51465"/>
    </source>
</evidence>
<feature type="domain" description="Kazal-like" evidence="3">
    <location>
        <begin position="205"/>
        <end position="261"/>
    </location>
</feature>
<name>B4N6D8_DROWI</name>
<organism evidence="4 5">
    <name type="scientific">Drosophila willistoni</name>
    <name type="common">Fruit fly</name>
    <dbReference type="NCBI Taxonomy" id="7260"/>
    <lineage>
        <taxon>Eukaryota</taxon>
        <taxon>Metazoa</taxon>
        <taxon>Ecdysozoa</taxon>
        <taxon>Arthropoda</taxon>
        <taxon>Hexapoda</taxon>
        <taxon>Insecta</taxon>
        <taxon>Pterygota</taxon>
        <taxon>Neoptera</taxon>
        <taxon>Endopterygota</taxon>
        <taxon>Diptera</taxon>
        <taxon>Brachycera</taxon>
        <taxon>Muscomorpha</taxon>
        <taxon>Ephydroidea</taxon>
        <taxon>Drosophilidae</taxon>
        <taxon>Drosophila</taxon>
        <taxon>Sophophora</taxon>
    </lineage>
</organism>
<dbReference type="HOGENOM" id="CLU_027295_0_0_1"/>
<sequence length="714" mass="77307">MPRLCATASAAAAALVVAAAAVTVFRQWRIEVPASLGRIFYVGCTTIYRSSSSSNSSSSSKPPKNTRKKKQEAKTKKKEPTVVQRQPQLLKLHVKRQLFGALLAVLTLAAPVTNAAVTDSPIKIIKLPVQAPVIRYRSADAAPDSLLINYRQDAQPELSSTLMQAPGAAAAALENLLNEQMEQQQSQLGGGGRQHRGAGSSSGSNASPNNCPRSCPPGVTVGAEPVCGSDGLIYANLCELRKKTCARNGVSLVKDVRDGCERSKGSECKHRCSTEKDPVCGTDGRTYLNRCMLRVQSCRVGLAAVKLSHVGPCSNTSAIRESCPVDCNSAPRDGPICASDGNVYNSTCEMKLHTCGQGVVKTSRKHCQSTRMCRESCWRVARPTCGSDGRLYASPCKMRSSNCGKHVFEVPLSFCMTQERHGSSGNSPADVCPTECPKAEADSPSQYVCGSDGNIYSSLCELKMLNCGPQRKSIQKMSMDKCKNRLSRCKQLPPCKDFNNLFGSIFSSKRNDKLCGTDAKTYNNECELAHATCLRGVNLAHIGPCTDLNASAKDCGDACTRADLEQQPICGSDGNTFASMCEFKRRTCQLRVVPVSLKNCPLTADCESDCDAQPPSFVCGSDNKFYKSECHMRKENCGKHVFVVPLKRCLSAFQFKGCARICPREFEPVCGSDNKTYLNDCFLDIENCRTNSTVTVQHYGACGRPEAPSTNFLY</sequence>